<sequence>MGKGIDTAMKHQHHTRPPGVSQAGARRRRWAVGLAGMTGLALTTVGIAVVPANAAERPRATAGDRLGKADHPPVDNHRGGSKDTGKKAGKPQGTPVPCDADALIAAITLANARGGATLNLAKDCTYLLTADLDSNGLPVITTPITLNGNKNTTLERAAAADQFRILTVNVGGDLTLNHLKVTGGHTTDDGGGILVNPGGALTTNHSTITRNIADSDGGAIANNGTTRITHSTISHNTAGGIGGGINSAGLLDIKKSHVKANIATTGGGGVVSVDTARIAHSTITANHAQSGNIGGLSIAGTGLVTDTKISYNSGLELGGVGTEIGAQLTLKSATIIGNVARTGRGGGLGVGPRSPVVIEDSVIADNTATTVGGGIFNFGDVVSRNTKITNNQADQGAGIYNDETVTLFNTKVVKNVAITNGGGIVNVGGTVELNTATGTIVIKNRPNNCVDVPGCAG</sequence>
<feature type="region of interest" description="Disordered" evidence="1">
    <location>
        <begin position="57"/>
        <end position="94"/>
    </location>
</feature>
<dbReference type="PANTHER" id="PTHR11319">
    <property type="entry name" value="G PROTEIN-COUPLED RECEPTOR-RELATED"/>
    <property type="match status" value="1"/>
</dbReference>
<evidence type="ECO:0008006" key="5">
    <source>
        <dbReference type="Google" id="ProtNLM"/>
    </source>
</evidence>
<dbReference type="RefSeq" id="WP_011904241.1">
    <property type="nucleotide sequence ID" value="NC_009380.1"/>
</dbReference>
<dbReference type="KEGG" id="stp:Strop_0321"/>
<reference evidence="4" key="1">
    <citation type="journal article" date="2007" name="Proc. Natl. Acad. Sci. U.S.A.">
        <title>Genome sequencing reveals complex secondary metabolome in the marine actinomycete Salinispora tropica.</title>
        <authorList>
            <person name="Udwary D.W."/>
            <person name="Zeigler L."/>
            <person name="Asolkar R.N."/>
            <person name="Singan V."/>
            <person name="Lapidus A."/>
            <person name="Fenical W."/>
            <person name="Jensen P.R."/>
            <person name="Moore B.S."/>
        </authorList>
    </citation>
    <scope>NUCLEOTIDE SEQUENCE [LARGE SCALE GENOMIC DNA]</scope>
    <source>
        <strain evidence="4">ATCC BAA-916 / DSM 44818 / CNB-440</strain>
    </source>
</reference>
<organism evidence="3 4">
    <name type="scientific">Salinispora tropica (strain ATCC BAA-916 / DSM 44818 / JCM 13857 / NBRC 105044 / CNB-440)</name>
    <dbReference type="NCBI Taxonomy" id="369723"/>
    <lineage>
        <taxon>Bacteria</taxon>
        <taxon>Bacillati</taxon>
        <taxon>Actinomycetota</taxon>
        <taxon>Actinomycetes</taxon>
        <taxon>Micromonosporales</taxon>
        <taxon>Micromonosporaceae</taxon>
        <taxon>Salinispora</taxon>
    </lineage>
</organism>
<dbReference type="Proteomes" id="UP000000235">
    <property type="component" value="Chromosome"/>
</dbReference>
<feature type="region of interest" description="Disordered" evidence="1">
    <location>
        <begin position="1"/>
        <end position="26"/>
    </location>
</feature>
<gene>
    <name evidence="3" type="ordered locus">Strop_0321</name>
</gene>
<feature type="compositionally biased region" description="Basic and acidic residues" evidence="1">
    <location>
        <begin position="65"/>
        <end position="86"/>
    </location>
</feature>
<protein>
    <recommendedName>
        <fullName evidence="5">Polymorphic outer membrane protein</fullName>
    </recommendedName>
</protein>
<dbReference type="STRING" id="369723.Strop_0321"/>
<dbReference type="eggNOG" id="COG3210">
    <property type="taxonomic scope" value="Bacteria"/>
</dbReference>
<feature type="transmembrane region" description="Helical" evidence="2">
    <location>
        <begin position="30"/>
        <end position="50"/>
    </location>
</feature>
<dbReference type="PATRIC" id="fig|369723.5.peg.330"/>
<accession>A4X1Q6</accession>
<dbReference type="AlphaFoldDB" id="A4X1Q6"/>
<keyword evidence="2" id="KW-0812">Transmembrane</keyword>
<keyword evidence="2" id="KW-0472">Membrane</keyword>
<evidence type="ECO:0000313" key="4">
    <source>
        <dbReference type="Proteomes" id="UP000000235"/>
    </source>
</evidence>
<keyword evidence="4" id="KW-1185">Reference proteome</keyword>
<evidence type="ECO:0000256" key="1">
    <source>
        <dbReference type="SAM" id="MobiDB-lite"/>
    </source>
</evidence>
<dbReference type="SUPFAM" id="SSF51126">
    <property type="entry name" value="Pectin lyase-like"/>
    <property type="match status" value="1"/>
</dbReference>
<evidence type="ECO:0000256" key="2">
    <source>
        <dbReference type="SAM" id="Phobius"/>
    </source>
</evidence>
<evidence type="ECO:0000313" key="3">
    <source>
        <dbReference type="EMBL" id="ABP52806.1"/>
    </source>
</evidence>
<proteinExistence type="predicted"/>
<name>A4X1Q6_SALTO</name>
<dbReference type="HOGENOM" id="CLU_027862_0_0_11"/>
<keyword evidence="2" id="KW-1133">Transmembrane helix</keyword>
<dbReference type="PANTHER" id="PTHR11319:SF35">
    <property type="entry name" value="OUTER MEMBRANE PROTEIN PMPC-RELATED"/>
    <property type="match status" value="1"/>
</dbReference>
<dbReference type="EMBL" id="CP000667">
    <property type="protein sequence ID" value="ABP52806.1"/>
    <property type="molecule type" value="Genomic_DNA"/>
</dbReference>
<dbReference type="InterPro" id="IPR011050">
    <property type="entry name" value="Pectin_lyase_fold/virulence"/>
</dbReference>